<gene>
    <name evidence="2" type="primary">fdrA_3</name>
    <name evidence="2" type="ORF">SDC9_108222</name>
</gene>
<dbReference type="AlphaFoldDB" id="A0A645BHZ4"/>
<reference evidence="2" key="1">
    <citation type="submission" date="2019-08" db="EMBL/GenBank/DDBJ databases">
        <authorList>
            <person name="Kucharzyk K."/>
            <person name="Murdoch R.W."/>
            <person name="Higgins S."/>
            <person name="Loffler F."/>
        </authorList>
    </citation>
    <scope>NUCLEOTIDE SEQUENCE</scope>
</reference>
<organism evidence="2">
    <name type="scientific">bioreactor metagenome</name>
    <dbReference type="NCBI Taxonomy" id="1076179"/>
    <lineage>
        <taxon>unclassified sequences</taxon>
        <taxon>metagenomes</taxon>
        <taxon>ecological metagenomes</taxon>
    </lineage>
</organism>
<dbReference type="InterPro" id="IPR005811">
    <property type="entry name" value="SUCC_ACL_C"/>
</dbReference>
<comment type="caution">
    <text evidence="2">The sequence shown here is derived from an EMBL/GenBank/DDBJ whole genome shotgun (WGS) entry which is preliminary data.</text>
</comment>
<dbReference type="EMBL" id="VSSQ01018299">
    <property type="protein sequence ID" value="MPM61364.1"/>
    <property type="molecule type" value="Genomic_DNA"/>
</dbReference>
<accession>A0A645BHZ4</accession>
<protein>
    <submittedName>
        <fullName evidence="2">Protein FdrA</fullName>
    </submittedName>
</protein>
<name>A0A645BHZ4_9ZZZZ</name>
<feature type="domain" description="ATP-citrate synthase/succinyl-CoA ligase C-terminal" evidence="1">
    <location>
        <begin position="18"/>
        <end position="141"/>
    </location>
</feature>
<evidence type="ECO:0000259" key="1">
    <source>
        <dbReference type="Pfam" id="PF00549"/>
    </source>
</evidence>
<proteinExistence type="predicted"/>
<dbReference type="Gene3D" id="3.40.50.261">
    <property type="entry name" value="Succinyl-CoA synthetase domains"/>
    <property type="match status" value="1"/>
</dbReference>
<sequence>MYSNAPLDKHFKMKDSTRSEGNVAVDLGEEEFTVGRPHPMIDNDLRMRRILQEAADPSVAVIMLDVVIGYGAHPDPAAELTEAIRKAAAAAKAEGREILFVASVTGTEQDPQGLTRTTETLQAAGVHVMKSNAMASRLAGYIIS</sequence>
<dbReference type="Pfam" id="PF00549">
    <property type="entry name" value="Ligase_CoA"/>
    <property type="match status" value="1"/>
</dbReference>
<evidence type="ECO:0000313" key="2">
    <source>
        <dbReference type="EMBL" id="MPM61364.1"/>
    </source>
</evidence>
<dbReference type="InterPro" id="IPR016102">
    <property type="entry name" value="Succinyl-CoA_synth-like"/>
</dbReference>
<dbReference type="SUPFAM" id="SSF52210">
    <property type="entry name" value="Succinyl-CoA synthetase domains"/>
    <property type="match status" value="1"/>
</dbReference>
<dbReference type="GO" id="GO:0003824">
    <property type="term" value="F:catalytic activity"/>
    <property type="evidence" value="ECO:0007669"/>
    <property type="project" value="InterPro"/>
</dbReference>